<protein>
    <submittedName>
        <fullName evidence="8">Solute carrier family 35 member G1</fullName>
    </submittedName>
</protein>
<dbReference type="EMBL" id="GGYP01001554">
    <property type="protein sequence ID" value="MDE46325.1"/>
    <property type="molecule type" value="Transcribed_RNA"/>
</dbReference>
<gene>
    <name evidence="8" type="primary">Slc35g1</name>
    <name evidence="8" type="ORF">g.8728</name>
</gene>
<feature type="transmembrane region" description="Helical" evidence="6">
    <location>
        <begin position="345"/>
        <end position="362"/>
    </location>
</feature>
<dbReference type="Pfam" id="PF00892">
    <property type="entry name" value="EamA"/>
    <property type="match status" value="2"/>
</dbReference>
<evidence type="ECO:0000256" key="3">
    <source>
        <dbReference type="ARBA" id="ARBA00022989"/>
    </source>
</evidence>
<dbReference type="PANTHER" id="PTHR22911">
    <property type="entry name" value="ACYL-MALONYL CONDENSING ENZYME-RELATED"/>
    <property type="match status" value="1"/>
</dbReference>
<name>A0A6G1S742_9ACAR</name>
<evidence type="ECO:0000256" key="1">
    <source>
        <dbReference type="ARBA" id="ARBA00004141"/>
    </source>
</evidence>
<feature type="compositionally biased region" description="Polar residues" evidence="5">
    <location>
        <begin position="726"/>
        <end position="750"/>
    </location>
</feature>
<feature type="transmembrane region" description="Helical" evidence="6">
    <location>
        <begin position="535"/>
        <end position="553"/>
    </location>
</feature>
<dbReference type="PANTHER" id="PTHR22911:SF6">
    <property type="entry name" value="SOLUTE CARRIER FAMILY 35 MEMBER G1"/>
    <property type="match status" value="1"/>
</dbReference>
<feature type="domain" description="EamA" evidence="7">
    <location>
        <begin position="254"/>
        <end position="385"/>
    </location>
</feature>
<accession>A0A6G1S742</accession>
<feature type="region of interest" description="Disordered" evidence="5">
    <location>
        <begin position="77"/>
        <end position="105"/>
    </location>
</feature>
<sequence>MAPDDLKFVRMEARLQEQQLIMAELGQLGKLGSGGQLDTIGAGKQAAEASANIKRQQEDPTMIAMINGVPGSGSYSYVSGSGAGDGDGGNSVGSGEPKEAPDQRPLNAARQYQKYGACETAAKPESSHDKDKNNNNNNNNTASGNFMMKIDEECLATLKKAPDGSGSASATIGGNKFVAAPQENMSAPSGKEDPSCCLGVPVHPAKKKLSFADSESGLKQDDGSNSKKDNQDDYQDEPQRSCIIQRLAKVIPCFGILLSLGASVFLGTAGMLVKLVESVHGIEVAVFRAIIQLVVYSSIIWFRGTKLTPSKGEVWPVAGRAILGGTSITFSYYALKLIPLGDATTIRFSLPIWTLIMSYFFLNESCTLYKVAAVMISISGVVLVTKPDDCIHLVSWLAKVLFNHDISTSMKESSLGFLSDPGTKLVPVAEDKALHDIEEITMLVEAAAPPAPPLLPAASGGRLTALSKNLSLDLFATRELYNNHNNTSNYTTTPSLLATSGGSLASSDQQLADDSSMIMVASASQYSDPMRQVEGCLMALASSVCLAMSIIALRMCRQTPSEVSIFWMSAVGVAIGTLTLLMLDEWALPNNLRDCLFILLNGACGSLGQWFMTNALKVEQSGLIALARTFDIEVAFLYSALLLGEQIRPTSIIGSVLVSLGVITVLVPRWLGCGRSSSSRLTQTDGAEEEGVDNNTNNNNNDENDIDDHERKQRQTGRDNGRNHTRQTNGANDQNDETASTSGASSNGPTTDDEEDQSSRLTVTTVLNGLSTLEAGRRSLDERRSIEYMKRKRSSTPSKSPQTTGGGDGGGSTGATGEPTAAGRAVPGPPSLV</sequence>
<feature type="transmembrane region" description="Helical" evidence="6">
    <location>
        <begin position="285"/>
        <end position="302"/>
    </location>
</feature>
<feature type="compositionally biased region" description="Basic and acidic residues" evidence="5">
    <location>
        <begin position="775"/>
        <end position="789"/>
    </location>
</feature>
<dbReference type="InterPro" id="IPR037185">
    <property type="entry name" value="EmrE-like"/>
</dbReference>
<feature type="transmembrane region" description="Helical" evidence="6">
    <location>
        <begin position="651"/>
        <end position="671"/>
    </location>
</feature>
<dbReference type="AlphaFoldDB" id="A0A6G1S742"/>
<reference evidence="8" key="1">
    <citation type="submission" date="2018-10" db="EMBL/GenBank/DDBJ databases">
        <title>Transcriptome assembly of Aceria tosichella (Wheat curl mite) Type 2.</title>
        <authorList>
            <person name="Scully E.D."/>
            <person name="Geib S.M."/>
            <person name="Palmer N.A."/>
            <person name="Gupta A.K."/>
            <person name="Sarath G."/>
            <person name="Tatineni S."/>
        </authorList>
    </citation>
    <scope>NUCLEOTIDE SEQUENCE</scope>
    <source>
        <strain evidence="8">LincolnNE</strain>
    </source>
</reference>
<keyword evidence="4 6" id="KW-0472">Membrane</keyword>
<proteinExistence type="predicted"/>
<evidence type="ECO:0000256" key="6">
    <source>
        <dbReference type="SAM" id="Phobius"/>
    </source>
</evidence>
<dbReference type="GO" id="GO:0016020">
    <property type="term" value="C:membrane"/>
    <property type="evidence" value="ECO:0007669"/>
    <property type="project" value="UniProtKB-SubCell"/>
</dbReference>
<feature type="transmembrane region" description="Helical" evidence="6">
    <location>
        <begin position="314"/>
        <end position="333"/>
    </location>
</feature>
<feature type="region of interest" description="Disordered" evidence="5">
    <location>
        <begin position="676"/>
        <end position="760"/>
    </location>
</feature>
<feature type="transmembrane region" description="Helical" evidence="6">
    <location>
        <begin position="254"/>
        <end position="273"/>
    </location>
</feature>
<feature type="compositionally biased region" description="Basic and acidic residues" evidence="5">
    <location>
        <begin position="216"/>
        <end position="231"/>
    </location>
</feature>
<organism evidence="8">
    <name type="scientific">Aceria tosichella</name>
    <name type="common">wheat curl mite</name>
    <dbReference type="NCBI Taxonomy" id="561515"/>
    <lineage>
        <taxon>Eukaryota</taxon>
        <taxon>Metazoa</taxon>
        <taxon>Ecdysozoa</taxon>
        <taxon>Arthropoda</taxon>
        <taxon>Chelicerata</taxon>
        <taxon>Arachnida</taxon>
        <taxon>Acari</taxon>
        <taxon>Acariformes</taxon>
        <taxon>Trombidiformes</taxon>
        <taxon>Prostigmata</taxon>
        <taxon>Eupodina</taxon>
        <taxon>Eriophyoidea</taxon>
        <taxon>Eriophyidae</taxon>
        <taxon>Eriophyinae</taxon>
        <taxon>Aceriini</taxon>
        <taxon>Aceria</taxon>
    </lineage>
</organism>
<feature type="transmembrane region" description="Helical" evidence="6">
    <location>
        <begin position="595"/>
        <end position="612"/>
    </location>
</feature>
<evidence type="ECO:0000259" key="7">
    <source>
        <dbReference type="Pfam" id="PF00892"/>
    </source>
</evidence>
<feature type="compositionally biased region" description="Gly residues" evidence="5">
    <location>
        <begin position="804"/>
        <end position="814"/>
    </location>
</feature>
<evidence type="ECO:0000256" key="4">
    <source>
        <dbReference type="ARBA" id="ARBA00023136"/>
    </source>
</evidence>
<feature type="domain" description="EamA" evidence="7">
    <location>
        <begin position="535"/>
        <end position="666"/>
    </location>
</feature>
<feature type="transmembrane region" description="Helical" evidence="6">
    <location>
        <begin position="624"/>
        <end position="644"/>
    </location>
</feature>
<keyword evidence="3 6" id="KW-1133">Transmembrane helix</keyword>
<feature type="compositionally biased region" description="Polar residues" evidence="5">
    <location>
        <begin position="676"/>
        <end position="685"/>
    </location>
</feature>
<evidence type="ECO:0000256" key="2">
    <source>
        <dbReference type="ARBA" id="ARBA00022692"/>
    </source>
</evidence>
<evidence type="ECO:0000256" key="5">
    <source>
        <dbReference type="SAM" id="MobiDB-lite"/>
    </source>
</evidence>
<feature type="compositionally biased region" description="Low complexity" evidence="5">
    <location>
        <begin position="815"/>
        <end position="825"/>
    </location>
</feature>
<comment type="subcellular location">
    <subcellularLocation>
        <location evidence="1">Membrane</location>
        <topology evidence="1">Multi-pass membrane protein</topology>
    </subcellularLocation>
</comment>
<feature type="compositionally biased region" description="Gly residues" evidence="5">
    <location>
        <begin position="81"/>
        <end position="92"/>
    </location>
</feature>
<dbReference type="InterPro" id="IPR000620">
    <property type="entry name" value="EamA_dom"/>
</dbReference>
<feature type="region of interest" description="Disordered" evidence="5">
    <location>
        <begin position="211"/>
        <end position="237"/>
    </location>
</feature>
<feature type="region of interest" description="Disordered" evidence="5">
    <location>
        <begin position="774"/>
        <end position="833"/>
    </location>
</feature>
<feature type="compositionally biased region" description="Basic and acidic residues" evidence="5">
    <location>
        <begin position="708"/>
        <end position="722"/>
    </location>
</feature>
<evidence type="ECO:0000313" key="8">
    <source>
        <dbReference type="EMBL" id="MDE46325.1"/>
    </source>
</evidence>
<dbReference type="Gene3D" id="1.10.3730.20">
    <property type="match status" value="1"/>
</dbReference>
<keyword evidence="2 6" id="KW-0812">Transmembrane</keyword>
<feature type="transmembrane region" description="Helical" evidence="6">
    <location>
        <begin position="565"/>
        <end position="583"/>
    </location>
</feature>
<dbReference type="SUPFAM" id="SSF103481">
    <property type="entry name" value="Multidrug resistance efflux transporter EmrE"/>
    <property type="match status" value="2"/>
</dbReference>
<feature type="region of interest" description="Disordered" evidence="5">
    <location>
        <begin position="119"/>
        <end position="144"/>
    </location>
</feature>